<protein>
    <submittedName>
        <fullName evidence="1">Uncharacterized protein</fullName>
    </submittedName>
</protein>
<comment type="caution">
    <text evidence="1">The sequence shown here is derived from an EMBL/GenBank/DDBJ whole genome shotgun (WGS) entry which is preliminary data.</text>
</comment>
<accession>A0A9P4MN26</accession>
<dbReference type="EMBL" id="ML996085">
    <property type="protein sequence ID" value="KAF2153311.1"/>
    <property type="molecule type" value="Genomic_DNA"/>
</dbReference>
<keyword evidence="2" id="KW-1185">Reference proteome</keyword>
<dbReference type="AlphaFoldDB" id="A0A9P4MN26"/>
<evidence type="ECO:0000313" key="2">
    <source>
        <dbReference type="Proteomes" id="UP000799439"/>
    </source>
</evidence>
<gene>
    <name evidence="1" type="ORF">K461DRAFT_138771</name>
</gene>
<name>A0A9P4MN26_9PEZI</name>
<evidence type="ECO:0000313" key="1">
    <source>
        <dbReference type="EMBL" id="KAF2153311.1"/>
    </source>
</evidence>
<reference evidence="1" key="1">
    <citation type="journal article" date="2020" name="Stud. Mycol.">
        <title>101 Dothideomycetes genomes: a test case for predicting lifestyles and emergence of pathogens.</title>
        <authorList>
            <person name="Haridas S."/>
            <person name="Albert R."/>
            <person name="Binder M."/>
            <person name="Bloem J."/>
            <person name="Labutti K."/>
            <person name="Salamov A."/>
            <person name="Andreopoulos B."/>
            <person name="Baker S."/>
            <person name="Barry K."/>
            <person name="Bills G."/>
            <person name="Bluhm B."/>
            <person name="Cannon C."/>
            <person name="Castanera R."/>
            <person name="Culley D."/>
            <person name="Daum C."/>
            <person name="Ezra D."/>
            <person name="Gonzalez J."/>
            <person name="Henrissat B."/>
            <person name="Kuo A."/>
            <person name="Liang C."/>
            <person name="Lipzen A."/>
            <person name="Lutzoni F."/>
            <person name="Magnuson J."/>
            <person name="Mondo S."/>
            <person name="Nolan M."/>
            <person name="Ohm R."/>
            <person name="Pangilinan J."/>
            <person name="Park H.-J."/>
            <person name="Ramirez L."/>
            <person name="Alfaro M."/>
            <person name="Sun H."/>
            <person name="Tritt A."/>
            <person name="Yoshinaga Y."/>
            <person name="Zwiers L.-H."/>
            <person name="Turgeon B."/>
            <person name="Goodwin S."/>
            <person name="Spatafora J."/>
            <person name="Crous P."/>
            <person name="Grigoriev I."/>
        </authorList>
    </citation>
    <scope>NUCLEOTIDE SEQUENCE</scope>
    <source>
        <strain evidence="1">CBS 260.36</strain>
    </source>
</reference>
<dbReference type="Proteomes" id="UP000799439">
    <property type="component" value="Unassembled WGS sequence"/>
</dbReference>
<proteinExistence type="predicted"/>
<sequence length="90" mass="9866">MRDLNVRSGAPAASVGPQQLTLAKRCLVPPTSRSNVVRADTSRCEVFWTMVSISDSPNSVSSFHASHFTSLHFACKHGLHRLPSEFHFTG</sequence>
<organism evidence="1 2">
    <name type="scientific">Myriangium duriaei CBS 260.36</name>
    <dbReference type="NCBI Taxonomy" id="1168546"/>
    <lineage>
        <taxon>Eukaryota</taxon>
        <taxon>Fungi</taxon>
        <taxon>Dikarya</taxon>
        <taxon>Ascomycota</taxon>
        <taxon>Pezizomycotina</taxon>
        <taxon>Dothideomycetes</taxon>
        <taxon>Dothideomycetidae</taxon>
        <taxon>Myriangiales</taxon>
        <taxon>Myriangiaceae</taxon>
        <taxon>Myriangium</taxon>
    </lineage>
</organism>